<evidence type="ECO:0000313" key="1">
    <source>
        <dbReference type="EMBL" id="MWT84691.1"/>
    </source>
</evidence>
<protein>
    <submittedName>
        <fullName evidence="1">Uncharacterized protein</fullName>
    </submittedName>
</protein>
<sequence length="99" mass="11453">MNNESEKAMWRCKPMDNPWTFTSLLKKAVSAVLPDPTPNTIHRVNNKKDNYLTSVLSDICDSNEKDANEAMLNPYHPLYRDHYPIDSREWGGSPYKIPE</sequence>
<dbReference type="RefSeq" id="WP_024213384.1">
    <property type="nucleotide sequence ID" value="NZ_BFOT01000061.1"/>
</dbReference>
<dbReference type="EMBL" id="WTRN01000044">
    <property type="protein sequence ID" value="MWT84691.1"/>
    <property type="molecule type" value="Genomic_DNA"/>
</dbReference>
<proteinExistence type="predicted"/>
<gene>
    <name evidence="1" type="ORF">GP954_05800</name>
</gene>
<dbReference type="AlphaFoldDB" id="A0A1Q4PKX5"/>
<comment type="caution">
    <text evidence="1">The sequence shown here is derived from an EMBL/GenBank/DDBJ whole genome shotgun (WGS) entry which is preliminary data.</text>
</comment>
<organism evidence="1 2">
    <name type="scientific">Escherichia coli</name>
    <dbReference type="NCBI Taxonomy" id="562"/>
    <lineage>
        <taxon>Bacteria</taxon>
        <taxon>Pseudomonadati</taxon>
        <taxon>Pseudomonadota</taxon>
        <taxon>Gammaproteobacteria</taxon>
        <taxon>Enterobacterales</taxon>
        <taxon>Enterobacteriaceae</taxon>
        <taxon>Escherichia</taxon>
    </lineage>
</organism>
<name>A0A1Q4PKX5_ECOLX</name>
<dbReference type="Proteomes" id="UP000480485">
    <property type="component" value="Unassembled WGS sequence"/>
</dbReference>
<reference evidence="1 2" key="1">
    <citation type="submission" date="2019-12" db="EMBL/GenBank/DDBJ databases">
        <title>Enteriobacteria Tanzani isolates_8377-8380.</title>
        <authorList>
            <person name="Subbiah M."/>
            <person name="Call D."/>
        </authorList>
    </citation>
    <scope>NUCLEOTIDE SEQUENCE [LARGE SCALE GENOMIC DNA]</scope>
    <source>
        <strain evidence="1 2">8378wC7</strain>
    </source>
</reference>
<evidence type="ECO:0000313" key="2">
    <source>
        <dbReference type="Proteomes" id="UP000480485"/>
    </source>
</evidence>
<accession>A0A1Q4PKX5</accession>